<dbReference type="Proteomes" id="UP000192738">
    <property type="component" value="Unassembled WGS sequence"/>
</dbReference>
<dbReference type="OrthoDB" id="1680282at2"/>
<dbReference type="PROSITE" id="PS51186">
    <property type="entry name" value="GNAT"/>
    <property type="match status" value="1"/>
</dbReference>
<name>A0A1W1ZUK5_9FIRM</name>
<dbReference type="SUPFAM" id="SSF55729">
    <property type="entry name" value="Acyl-CoA N-acyltransferases (Nat)"/>
    <property type="match status" value="1"/>
</dbReference>
<proteinExistence type="predicted"/>
<dbReference type="CDD" id="cd04301">
    <property type="entry name" value="NAT_SF"/>
    <property type="match status" value="1"/>
</dbReference>
<organism evidence="2 3">
    <name type="scientific">Sporomusa malonica</name>
    <dbReference type="NCBI Taxonomy" id="112901"/>
    <lineage>
        <taxon>Bacteria</taxon>
        <taxon>Bacillati</taxon>
        <taxon>Bacillota</taxon>
        <taxon>Negativicutes</taxon>
        <taxon>Selenomonadales</taxon>
        <taxon>Sporomusaceae</taxon>
        <taxon>Sporomusa</taxon>
    </lineage>
</organism>
<accession>A0A1W1ZUK5</accession>
<reference evidence="2 3" key="1">
    <citation type="submission" date="2017-04" db="EMBL/GenBank/DDBJ databases">
        <authorList>
            <person name="Afonso C.L."/>
            <person name="Miller P.J."/>
            <person name="Scott M.A."/>
            <person name="Spackman E."/>
            <person name="Goraichik I."/>
            <person name="Dimitrov K.M."/>
            <person name="Suarez D.L."/>
            <person name="Swayne D.E."/>
        </authorList>
    </citation>
    <scope>NUCLEOTIDE SEQUENCE [LARGE SCALE GENOMIC DNA]</scope>
    <source>
        <strain evidence="2 3">DSM 5090</strain>
    </source>
</reference>
<evidence type="ECO:0000313" key="2">
    <source>
        <dbReference type="EMBL" id="SMC52084.1"/>
    </source>
</evidence>
<evidence type="ECO:0000313" key="3">
    <source>
        <dbReference type="Proteomes" id="UP000192738"/>
    </source>
</evidence>
<evidence type="ECO:0000259" key="1">
    <source>
        <dbReference type="PROSITE" id="PS51186"/>
    </source>
</evidence>
<sequence>MALLFAKLEDRGMFNNMDNVKLVDLTADRLEETLEVFRIGGWEENSMFYVRAEMKAFLNGDIEGYIRARFIVAIVDDCVIGAAAWAPSMCGFAVYELSWATVLPEWRHRGINVRMLQERIRQIRVHHGTEAFNVLVCTWENPMYAKAGFLPMQPNSRHSKKNNDKCLLLAQFGSAAQ</sequence>
<dbReference type="InterPro" id="IPR016181">
    <property type="entry name" value="Acyl_CoA_acyltransferase"/>
</dbReference>
<keyword evidence="3" id="KW-1185">Reference proteome</keyword>
<feature type="domain" description="N-acetyltransferase" evidence="1">
    <location>
        <begin position="20"/>
        <end position="174"/>
    </location>
</feature>
<dbReference type="Gene3D" id="3.40.630.30">
    <property type="match status" value="1"/>
</dbReference>
<dbReference type="STRING" id="112901.SAMN04488500_104213"/>
<dbReference type="RefSeq" id="WP_084574861.1">
    <property type="nucleotide sequence ID" value="NZ_CP155572.1"/>
</dbReference>
<dbReference type="GO" id="GO:0016747">
    <property type="term" value="F:acyltransferase activity, transferring groups other than amino-acyl groups"/>
    <property type="evidence" value="ECO:0007669"/>
    <property type="project" value="InterPro"/>
</dbReference>
<keyword evidence="2" id="KW-0808">Transferase</keyword>
<dbReference type="AlphaFoldDB" id="A0A1W1ZUK5"/>
<dbReference type="InterPro" id="IPR000182">
    <property type="entry name" value="GNAT_dom"/>
</dbReference>
<gene>
    <name evidence="2" type="ORF">SAMN04488500_104213</name>
</gene>
<protein>
    <submittedName>
        <fullName evidence="2">Acetyltransferase (GNAT) family protein</fullName>
    </submittedName>
</protein>
<dbReference type="EMBL" id="FWXI01000004">
    <property type="protein sequence ID" value="SMC52084.1"/>
    <property type="molecule type" value="Genomic_DNA"/>
</dbReference>